<reference evidence="1 2" key="1">
    <citation type="journal article" date="2015" name="Proc. Natl. Acad. Sci. U.S.A.">
        <title>The resurrection genome of Boea hygrometrica: A blueprint for survival of dehydration.</title>
        <authorList>
            <person name="Xiao L."/>
            <person name="Yang G."/>
            <person name="Zhang L."/>
            <person name="Yang X."/>
            <person name="Zhao S."/>
            <person name="Ji Z."/>
            <person name="Zhou Q."/>
            <person name="Hu M."/>
            <person name="Wang Y."/>
            <person name="Chen M."/>
            <person name="Xu Y."/>
            <person name="Jin H."/>
            <person name="Xiao X."/>
            <person name="Hu G."/>
            <person name="Bao F."/>
            <person name="Hu Y."/>
            <person name="Wan P."/>
            <person name="Li L."/>
            <person name="Deng X."/>
            <person name="Kuang T."/>
            <person name="Xiang C."/>
            <person name="Zhu J.K."/>
            <person name="Oliver M.J."/>
            <person name="He Y."/>
        </authorList>
    </citation>
    <scope>NUCLEOTIDE SEQUENCE [LARGE SCALE GENOMIC DNA]</scope>
    <source>
        <strain evidence="2">cv. XS01</strain>
    </source>
</reference>
<dbReference type="AlphaFoldDB" id="A0A2Z7CP91"/>
<dbReference type="Proteomes" id="UP000250235">
    <property type="component" value="Unassembled WGS sequence"/>
</dbReference>
<evidence type="ECO:0000313" key="1">
    <source>
        <dbReference type="EMBL" id="KZV48598.1"/>
    </source>
</evidence>
<keyword evidence="2" id="KW-1185">Reference proteome</keyword>
<organism evidence="1 2">
    <name type="scientific">Dorcoceras hygrometricum</name>
    <dbReference type="NCBI Taxonomy" id="472368"/>
    <lineage>
        <taxon>Eukaryota</taxon>
        <taxon>Viridiplantae</taxon>
        <taxon>Streptophyta</taxon>
        <taxon>Embryophyta</taxon>
        <taxon>Tracheophyta</taxon>
        <taxon>Spermatophyta</taxon>
        <taxon>Magnoliopsida</taxon>
        <taxon>eudicotyledons</taxon>
        <taxon>Gunneridae</taxon>
        <taxon>Pentapetalae</taxon>
        <taxon>asterids</taxon>
        <taxon>lamiids</taxon>
        <taxon>Lamiales</taxon>
        <taxon>Gesneriaceae</taxon>
        <taxon>Didymocarpoideae</taxon>
        <taxon>Trichosporeae</taxon>
        <taxon>Loxocarpinae</taxon>
        <taxon>Dorcoceras</taxon>
    </lineage>
</organism>
<sequence length="271" mass="30254">MKADPRLSQGWSSRRLLVCRLCGKFSGLVLPGATMVRAEIGQLFITGDAEKATATKDKRLEDMRSRYEDVVHPAVKRKRKIVGRAASSVKAFRIVHAAMHQCTDLVVYYSVQTTVIYMKMLRPRRQIAFLVSAPVFAQTAAQLWHLVSNISLEQLNSQELLTSFKTNFNERMQSLDLSVKDLCVSHILMVNKWCRQDLDLLTRGDKVKADLSLELTSTRLLKIDAVRTSSSEVNSSLSSLSSQLAEIVAHLKRAGDAKNGEASSSSRKRGM</sequence>
<gene>
    <name evidence="1" type="ORF">F511_27917</name>
</gene>
<proteinExistence type="predicted"/>
<evidence type="ECO:0000313" key="2">
    <source>
        <dbReference type="Proteomes" id="UP000250235"/>
    </source>
</evidence>
<dbReference type="EMBL" id="KQ993840">
    <property type="protein sequence ID" value="KZV48598.1"/>
    <property type="molecule type" value="Genomic_DNA"/>
</dbReference>
<accession>A0A2Z7CP91</accession>
<name>A0A2Z7CP91_9LAMI</name>
<protein>
    <submittedName>
        <fullName evidence="1">Uncharacterized protein</fullName>
    </submittedName>
</protein>